<dbReference type="Proteomes" id="UP000299102">
    <property type="component" value="Unassembled WGS sequence"/>
</dbReference>
<keyword evidence="2" id="KW-1185">Reference proteome</keyword>
<name>A0A4C2ADU1_EUMVA</name>
<proteinExistence type="predicted"/>
<evidence type="ECO:0000313" key="2">
    <source>
        <dbReference type="Proteomes" id="UP000299102"/>
    </source>
</evidence>
<dbReference type="EMBL" id="BGZK01002855">
    <property type="protein sequence ID" value="GBP97007.1"/>
    <property type="molecule type" value="Genomic_DNA"/>
</dbReference>
<organism evidence="1 2">
    <name type="scientific">Eumeta variegata</name>
    <name type="common">Bagworm moth</name>
    <name type="synonym">Eumeta japonica</name>
    <dbReference type="NCBI Taxonomy" id="151549"/>
    <lineage>
        <taxon>Eukaryota</taxon>
        <taxon>Metazoa</taxon>
        <taxon>Ecdysozoa</taxon>
        <taxon>Arthropoda</taxon>
        <taxon>Hexapoda</taxon>
        <taxon>Insecta</taxon>
        <taxon>Pterygota</taxon>
        <taxon>Neoptera</taxon>
        <taxon>Endopterygota</taxon>
        <taxon>Lepidoptera</taxon>
        <taxon>Glossata</taxon>
        <taxon>Ditrysia</taxon>
        <taxon>Tineoidea</taxon>
        <taxon>Psychidae</taxon>
        <taxon>Oiketicinae</taxon>
        <taxon>Eumeta</taxon>
    </lineage>
</organism>
<gene>
    <name evidence="1" type="ORF">EVAR_89984_1</name>
</gene>
<sequence>MTTETRHVERNKGAAVGPVYYADLVIYTGELRRFVEYACLARYVADKVASSAKKKPEERGLLGSRSVSVVYNPIKGVVTRDTELKYRNNLCRRGHGRWWDCPYLLSSETTAKGTGLGESAGKEDPVELDSSLALRCGRLTSAGARCSFKRAATCSGDLARRRPRSRVIRFEDSVRRGVRLGRYICQKVTQVSQGQLSEDGNLAWNKNKSWLDPDVQFRTFGSCTRPSGRWCKLPSAGLCLNASKAVASLAESGKDTLAVEPSREAQTM</sequence>
<reference evidence="1 2" key="1">
    <citation type="journal article" date="2019" name="Commun. Biol.">
        <title>The bagworm genome reveals a unique fibroin gene that provides high tensile strength.</title>
        <authorList>
            <person name="Kono N."/>
            <person name="Nakamura H."/>
            <person name="Ohtoshi R."/>
            <person name="Tomita M."/>
            <person name="Numata K."/>
            <person name="Arakawa K."/>
        </authorList>
    </citation>
    <scope>NUCLEOTIDE SEQUENCE [LARGE SCALE GENOMIC DNA]</scope>
</reference>
<accession>A0A4C2ADU1</accession>
<protein>
    <submittedName>
        <fullName evidence="1">Uncharacterized protein</fullName>
    </submittedName>
</protein>
<evidence type="ECO:0000313" key="1">
    <source>
        <dbReference type="EMBL" id="GBP97007.1"/>
    </source>
</evidence>
<dbReference type="AlphaFoldDB" id="A0A4C2ADU1"/>
<comment type="caution">
    <text evidence="1">The sequence shown here is derived from an EMBL/GenBank/DDBJ whole genome shotgun (WGS) entry which is preliminary data.</text>
</comment>